<feature type="compositionally biased region" description="Low complexity" evidence="1">
    <location>
        <begin position="159"/>
        <end position="184"/>
    </location>
</feature>
<feature type="compositionally biased region" description="Basic and acidic residues" evidence="1">
    <location>
        <begin position="263"/>
        <end position="276"/>
    </location>
</feature>
<dbReference type="OrthoDB" id="3870679at2759"/>
<evidence type="ECO:0000256" key="1">
    <source>
        <dbReference type="SAM" id="MobiDB-lite"/>
    </source>
</evidence>
<protein>
    <submittedName>
        <fullName evidence="2">Uncharacterized protein</fullName>
    </submittedName>
</protein>
<feature type="compositionally biased region" description="Polar residues" evidence="1">
    <location>
        <begin position="426"/>
        <end position="450"/>
    </location>
</feature>
<feature type="compositionally biased region" description="Polar residues" evidence="1">
    <location>
        <begin position="355"/>
        <end position="374"/>
    </location>
</feature>
<evidence type="ECO:0000313" key="2">
    <source>
        <dbReference type="EMBL" id="CEL02725.1"/>
    </source>
</evidence>
<keyword evidence="3" id="KW-1185">Reference proteome</keyword>
<feature type="compositionally biased region" description="Polar residues" evidence="1">
    <location>
        <begin position="495"/>
        <end position="507"/>
    </location>
</feature>
<feature type="region of interest" description="Disordered" evidence="1">
    <location>
        <begin position="753"/>
        <end position="788"/>
    </location>
</feature>
<dbReference type="EMBL" id="CDMC01000003">
    <property type="protein sequence ID" value="CEL02725.1"/>
    <property type="molecule type" value="Genomic_DNA"/>
</dbReference>
<sequence>MKMPSVDLAVTSPASAEHPDRLLFKAHKSLPRRVDANPNPVAQTSSPRHDGQCSNGLPLATAPNLPLTPPGIAMDDSPTEAEMQNATPHSGLATLTPSKPSHPPTPETTPPRSMITNRPGLGHFGYISSSSRAESFQTAYERMSDSETEAVTPRPSPPSLSRSTTQKSTRSTRSTKSTRSTRSKGGTDPRTRETTPAGDQSPSFRASSRSSKIPVDALYQSYGKKSPTAVPCRQVSSSGQVPELRIKPTRERSTQSRNGTDADTSHVDGSTRGRRSLRDRVAHVQHFDDNTALDQFRQQIGWPSADDQLGPSEREDSRRLSGVSTSSTVEAMIIDTTPKPARRALRHSGKRLSLRSASSPITRSERTSIASSSDFQRRLSHKTARITENDRRSIVSEISISGSSTLGAPQQSVDVVPVIVIPQRSSSLNRPSNVTSRNPSVSRSLASSRGPSAPKNRPGSLDLPRQRKRTLSEPHAANVADTRGRTLNRPYIPPRSSSLSAPTSQNNSRTTSLTSESLRSHNLAVEQGMKRQQEPTNLAPAPVSVPVAAPVPVPALDAPGHARHDSADLPKTQSILIGVEDLSYLRPPSVLFTPHSIPSSSPGPFEINEVRRVAIFPHNNESLLLVNPLGQFGLQEQLRPVNLPQTPEMVQEPISDVDSPLRNPRPPPQPPISTAIWENELDLNQPLGEGNAEPEATGGLNRRPGYKRRGWIGRPRSESFNSFVRSLSLNSAKNPKAGEDIDGRLQPFWRPRRFWDDSPENLSPEEENGAETQNTKQPDEVISNSLGMPQRRLVFDGPTLSPSRHGAKRRIVGHHRANRDALVGSRIFTQEALYSQTSLHQRQFPAVSWWRLRFRSGIVRSLRWRLRRSMQRRAEDRREARREKLKQSIGEAVLVNSSIQVRRTTVQT</sequence>
<dbReference type="Proteomes" id="UP000054771">
    <property type="component" value="Unassembled WGS sequence"/>
</dbReference>
<feature type="region of interest" description="Disordered" evidence="1">
    <location>
        <begin position="302"/>
        <end position="325"/>
    </location>
</feature>
<dbReference type="OMA" id="DERTMDY"/>
<dbReference type="AlphaFoldDB" id="A0A0U4YZJ4"/>
<feature type="region of interest" description="Disordered" evidence="1">
    <location>
        <begin position="1"/>
        <end position="276"/>
    </location>
</feature>
<feature type="compositionally biased region" description="Low complexity" evidence="1">
    <location>
        <begin position="201"/>
        <end position="211"/>
    </location>
</feature>
<organism evidence="2 3">
    <name type="scientific">Aspergillus calidoustus</name>
    <dbReference type="NCBI Taxonomy" id="454130"/>
    <lineage>
        <taxon>Eukaryota</taxon>
        <taxon>Fungi</taxon>
        <taxon>Dikarya</taxon>
        <taxon>Ascomycota</taxon>
        <taxon>Pezizomycotina</taxon>
        <taxon>Eurotiomycetes</taxon>
        <taxon>Eurotiomycetidae</taxon>
        <taxon>Eurotiales</taxon>
        <taxon>Aspergillaceae</taxon>
        <taxon>Aspergillus</taxon>
        <taxon>Aspergillus subgen. Nidulantes</taxon>
    </lineage>
</organism>
<feature type="region of interest" description="Disordered" evidence="1">
    <location>
        <begin position="685"/>
        <end position="709"/>
    </location>
</feature>
<feature type="compositionally biased region" description="Polar residues" evidence="1">
    <location>
        <begin position="127"/>
        <end position="138"/>
    </location>
</feature>
<feature type="region of interest" description="Disordered" evidence="1">
    <location>
        <begin position="346"/>
        <end position="386"/>
    </location>
</feature>
<evidence type="ECO:0000313" key="3">
    <source>
        <dbReference type="Proteomes" id="UP000054771"/>
    </source>
</evidence>
<feature type="compositionally biased region" description="Acidic residues" evidence="1">
    <location>
        <begin position="757"/>
        <end position="769"/>
    </location>
</feature>
<feature type="compositionally biased region" description="Basic and acidic residues" evidence="1">
    <location>
        <begin position="244"/>
        <end position="254"/>
    </location>
</feature>
<feature type="compositionally biased region" description="Polar residues" evidence="1">
    <location>
        <begin position="770"/>
        <end position="787"/>
    </location>
</feature>
<feature type="compositionally biased region" description="Low complexity" evidence="1">
    <location>
        <begin position="55"/>
        <end position="65"/>
    </location>
</feature>
<feature type="region of interest" description="Disordered" evidence="1">
    <location>
        <begin position="426"/>
        <end position="518"/>
    </location>
</feature>
<reference evidence="3" key="1">
    <citation type="journal article" date="2016" name="Genome Announc.">
        <title>Draft genome sequences of fungus Aspergillus calidoustus.</title>
        <authorList>
            <person name="Horn F."/>
            <person name="Linde J."/>
            <person name="Mattern D.J."/>
            <person name="Walther G."/>
            <person name="Guthke R."/>
            <person name="Scherlach K."/>
            <person name="Martin K."/>
            <person name="Brakhage A.A."/>
            <person name="Petzke L."/>
            <person name="Valiante V."/>
        </authorList>
    </citation>
    <scope>NUCLEOTIDE SEQUENCE [LARGE SCALE GENOMIC DNA]</scope>
    <source>
        <strain evidence="3">SF006504</strain>
    </source>
</reference>
<gene>
    <name evidence="2" type="ORF">ASPCAL03890</name>
</gene>
<dbReference type="STRING" id="454130.A0A0U4YZJ4"/>
<proteinExistence type="predicted"/>
<feature type="compositionally biased region" description="Low complexity" evidence="1">
    <location>
        <begin position="508"/>
        <end position="517"/>
    </location>
</feature>
<accession>A0A0U4YZJ4</accession>
<name>A0A0U4YZJ4_ASPCI</name>
<feature type="compositionally biased region" description="Pro residues" evidence="1">
    <location>
        <begin position="100"/>
        <end position="109"/>
    </location>
</feature>